<dbReference type="Pfam" id="PF02074">
    <property type="entry name" value="Peptidase_M32"/>
    <property type="match status" value="1"/>
</dbReference>
<dbReference type="InterPro" id="IPR001333">
    <property type="entry name" value="Peptidase_M32_Taq"/>
</dbReference>
<dbReference type="Gene3D" id="1.10.1370.30">
    <property type="match status" value="1"/>
</dbReference>
<dbReference type="PRINTS" id="PR00998">
    <property type="entry name" value="CRBOXYPTASET"/>
</dbReference>
<dbReference type="SUPFAM" id="SSF55486">
    <property type="entry name" value="Metalloproteases ('zincins'), catalytic domain"/>
    <property type="match status" value="1"/>
</dbReference>
<dbReference type="PIRSF" id="PIRSF006615">
    <property type="entry name" value="Zn_crbxpep_Taq"/>
    <property type="match status" value="1"/>
</dbReference>
<dbReference type="KEGG" id="pswu:SY83_18120"/>
<keyword evidence="3 8" id="KW-0479">Metal-binding</keyword>
<keyword evidence="1 8" id="KW-0121">Carboxypeptidase</keyword>
<dbReference type="RefSeq" id="WP_068609075.1">
    <property type="nucleotide sequence ID" value="NZ_CP011388.1"/>
</dbReference>
<evidence type="ECO:0000256" key="1">
    <source>
        <dbReference type="ARBA" id="ARBA00022645"/>
    </source>
</evidence>
<keyword evidence="2 8" id="KW-0645">Protease</keyword>
<comment type="catalytic activity">
    <reaction evidence="6 8">
        <text>Release of a C-terminal amino acid with broad specificity, except for -Pro.</text>
        <dbReference type="EC" id="3.4.17.19"/>
    </reaction>
</comment>
<reference evidence="11 12" key="1">
    <citation type="submission" date="2015-01" db="EMBL/GenBank/DDBJ databases">
        <title>Paenibacillus swuensis/DY6/whole genome sequencing.</title>
        <authorList>
            <person name="Kim M.K."/>
            <person name="Srinivasan S."/>
            <person name="Lee J.-J."/>
        </authorList>
    </citation>
    <scope>NUCLEOTIDE SEQUENCE [LARGE SCALE GENOMIC DNA]</scope>
    <source>
        <strain evidence="11 12">DY6</strain>
    </source>
</reference>
<evidence type="ECO:0000313" key="11">
    <source>
        <dbReference type="EMBL" id="ANE47892.1"/>
    </source>
</evidence>
<feature type="binding site" evidence="9">
    <location>
        <position position="269"/>
    </location>
    <ligand>
        <name>Zn(2+)</name>
        <dbReference type="ChEBI" id="CHEBI:29105"/>
        <note>catalytic</note>
    </ligand>
</feature>
<feature type="active site" description="Proton donor/acceptor" evidence="10">
    <location>
        <position position="270"/>
    </location>
</feature>
<evidence type="ECO:0000256" key="7">
    <source>
        <dbReference type="ARBA" id="ARBA00061580"/>
    </source>
</evidence>
<dbReference type="STRING" id="1178515.SY83_18120"/>
<evidence type="ECO:0000256" key="2">
    <source>
        <dbReference type="ARBA" id="ARBA00022670"/>
    </source>
</evidence>
<name>A0A172TLN6_9BACL</name>
<evidence type="ECO:0000256" key="4">
    <source>
        <dbReference type="ARBA" id="ARBA00022801"/>
    </source>
</evidence>
<evidence type="ECO:0000313" key="12">
    <source>
        <dbReference type="Proteomes" id="UP000076927"/>
    </source>
</evidence>
<dbReference type="PROSITE" id="PS52034">
    <property type="entry name" value="PEPTIDASE_M32"/>
    <property type="match status" value="1"/>
</dbReference>
<dbReference type="PANTHER" id="PTHR34217">
    <property type="entry name" value="METAL-DEPENDENT CARBOXYPEPTIDASE"/>
    <property type="match status" value="1"/>
</dbReference>
<evidence type="ECO:0000256" key="6">
    <source>
        <dbReference type="ARBA" id="ARBA00052755"/>
    </source>
</evidence>
<comment type="cofactor">
    <cofactor evidence="9">
        <name>Zn(2+)</name>
        <dbReference type="ChEBI" id="CHEBI:29105"/>
    </cofactor>
    <text evidence="9">Binds 1 zinc ion per subunit.</text>
</comment>
<dbReference type="Proteomes" id="UP000076927">
    <property type="component" value="Chromosome"/>
</dbReference>
<feature type="binding site" evidence="9">
    <location>
        <position position="299"/>
    </location>
    <ligand>
        <name>Zn(2+)</name>
        <dbReference type="ChEBI" id="CHEBI:29105"/>
        <note>catalytic</note>
    </ligand>
</feature>
<accession>A0A172TLN6</accession>
<dbReference type="AlphaFoldDB" id="A0A172TLN6"/>
<dbReference type="CDD" id="cd06460">
    <property type="entry name" value="M32_Taq"/>
    <property type="match status" value="1"/>
</dbReference>
<dbReference type="PATRIC" id="fig|1178515.4.peg.3652"/>
<organism evidence="11 12">
    <name type="scientific">Paenibacillus swuensis</name>
    <dbReference type="NCBI Taxonomy" id="1178515"/>
    <lineage>
        <taxon>Bacteria</taxon>
        <taxon>Bacillati</taxon>
        <taxon>Bacillota</taxon>
        <taxon>Bacilli</taxon>
        <taxon>Bacillales</taxon>
        <taxon>Paenibacillaceae</taxon>
        <taxon>Paenibacillus</taxon>
    </lineage>
</organism>
<dbReference type="GO" id="GO:0004181">
    <property type="term" value="F:metallocarboxypeptidase activity"/>
    <property type="evidence" value="ECO:0007669"/>
    <property type="project" value="UniProtKB-UniRule"/>
</dbReference>
<keyword evidence="12" id="KW-1185">Reference proteome</keyword>
<evidence type="ECO:0000256" key="5">
    <source>
        <dbReference type="ARBA" id="ARBA00023049"/>
    </source>
</evidence>
<proteinExistence type="inferred from homology"/>
<dbReference type="EMBL" id="CP011388">
    <property type="protein sequence ID" value="ANE47892.1"/>
    <property type="molecule type" value="Genomic_DNA"/>
</dbReference>
<evidence type="ECO:0000256" key="10">
    <source>
        <dbReference type="PIRSR" id="PIRSR006615-2"/>
    </source>
</evidence>
<evidence type="ECO:0000256" key="9">
    <source>
        <dbReference type="PIRSR" id="PIRSR006615-1"/>
    </source>
</evidence>
<keyword evidence="9" id="KW-0862">Zinc</keyword>
<comment type="similarity">
    <text evidence="7 8">Belongs to the peptidase M32 family.</text>
</comment>
<dbReference type="PANTHER" id="PTHR34217:SF1">
    <property type="entry name" value="CARBOXYPEPTIDASE 1"/>
    <property type="match status" value="1"/>
</dbReference>
<gene>
    <name evidence="11" type="ORF">SY83_18120</name>
</gene>
<comment type="function">
    <text evidence="8">Broad specificity carboxypetidase that releases amino acids sequentially from the C-terminus, including neutral, aromatic, polar and basic residues.</text>
</comment>
<keyword evidence="5 8" id="KW-0482">Metalloprotease</keyword>
<dbReference type="EC" id="3.4.17.19" evidence="8"/>
<evidence type="ECO:0000256" key="3">
    <source>
        <dbReference type="ARBA" id="ARBA00022723"/>
    </source>
</evidence>
<dbReference type="FunFam" id="1.10.1370.30:FF:000003">
    <property type="entry name" value="Thermostable carboxypeptidase 1"/>
    <property type="match status" value="1"/>
</dbReference>
<protein>
    <recommendedName>
        <fullName evidence="8">Metal-dependent carboxypeptidase</fullName>
        <ecNumber evidence="8">3.4.17.19</ecNumber>
    </recommendedName>
</protein>
<dbReference type="GO" id="GO:0006508">
    <property type="term" value="P:proteolysis"/>
    <property type="evidence" value="ECO:0007669"/>
    <property type="project" value="UniProtKB-UniRule"/>
</dbReference>
<dbReference type="OrthoDB" id="9772308at2"/>
<keyword evidence="4 8" id="KW-0378">Hydrolase</keyword>
<evidence type="ECO:0000256" key="8">
    <source>
        <dbReference type="PIRNR" id="PIRNR006615"/>
    </source>
</evidence>
<feature type="binding site" evidence="9">
    <location>
        <position position="273"/>
    </location>
    <ligand>
        <name>Zn(2+)</name>
        <dbReference type="ChEBI" id="CHEBI:29105"/>
        <note>catalytic</note>
    </ligand>
</feature>
<sequence length="505" mass="58312">MTETLMSQLHSFRALTRKMKSYGEALGLMYWDLRTGAPRKGVDTRSEVIGELSGDLFKMQTSEELGSYIEALTAPAAYEQLSEIDRKIVDEVKKEYDRNKKVPANLYQEYVVLTSQTETLWEEAKEKSDWTMFYPSLEKIIDYNKQFIQLWGVKETPYDTLLDMYEPGMTVAKLDQVFGELREKLVPLVAAVGESANQPETSFLRQTFDKERQKKFSNFILEQLGYDFQAGRLDESVHPFATGLNPGDVRITTRYLEHDVTSALFGTIHECGHALYEQNISKELIGTPLCDGTSMGIHESQSRFWENMVGRSREFWNRYYGDLQKLYPEYFNEVKVEDFYRATNVAKPSLIRIEADELTYNLHIMIRYEMEKAIFNDGVSAADLPQLWNDKYKEYLGIEPQSMAEGILQDVHWSGGAFGYFPSYALGNMYAAQMMNTLKKEMPDFEKKVEEGNLIPVKDWFVDKVYRHGKALTPAEIIMNVSGEELNPVYLVEYLTEKYSDIYGL</sequence>
<dbReference type="GO" id="GO:0008270">
    <property type="term" value="F:zinc ion binding"/>
    <property type="evidence" value="ECO:0007669"/>
    <property type="project" value="UniProtKB-ARBA"/>
</dbReference>